<dbReference type="RefSeq" id="WP_379020936.1">
    <property type="nucleotide sequence ID" value="NZ_JBHRTA010000022.1"/>
</dbReference>
<evidence type="ECO:0000256" key="1">
    <source>
        <dbReference type="SAM" id="Phobius"/>
    </source>
</evidence>
<evidence type="ECO:0000313" key="3">
    <source>
        <dbReference type="Proteomes" id="UP001595526"/>
    </source>
</evidence>
<dbReference type="EMBL" id="JBHRTA010000022">
    <property type="protein sequence ID" value="MFC3197339.1"/>
    <property type="molecule type" value="Genomic_DNA"/>
</dbReference>
<proteinExistence type="predicted"/>
<comment type="caution">
    <text evidence="2">The sequence shown here is derived from an EMBL/GenBank/DDBJ whole genome shotgun (WGS) entry which is preliminary data.</text>
</comment>
<feature type="transmembrane region" description="Helical" evidence="1">
    <location>
        <begin position="248"/>
        <end position="269"/>
    </location>
</feature>
<accession>A0ABV7JKG0</accession>
<sequence length="410" mass="44693">MIASMTAYLRHIPQLAGVEVLLGEGGSFSANVALVRRAGRKVYFVRGEYGLTSYRAIKEHVPQGMPVMFVIGGKGVIHRAVAGGSEETGAELLKRILPNAKPDDFYMQMVDLDDITMVSVVRRSVVDASVGDAETFGLATIGAALGPFSLSIFGDAIFGGHTGGYTVGRHRMTLREGRITGYDLLAESDESDTKRVDVGGEQLTDRLAVAFASAFLAISEIPSAQLPVADAQHRASEYRGRWAFRRSAVVLMAFFIIVLLGNAFFFLHYSDSIADLAGSDGLSIQREIDELQRQSAERDALLYGLQHAAVPRWGMSFMADRLAGTVPEGILLDELALYPRDEGMSRKERRPVHLPAVIRIRGTCMDVTQLNGWVGAVRKLAFCRALEIDSYAYDERSGAGVFALKITLEP</sequence>
<dbReference type="Proteomes" id="UP001595526">
    <property type="component" value="Unassembled WGS sequence"/>
</dbReference>
<name>A0ABV7JKG0_9SPHI</name>
<keyword evidence="1" id="KW-0812">Transmembrane</keyword>
<evidence type="ECO:0008006" key="4">
    <source>
        <dbReference type="Google" id="ProtNLM"/>
    </source>
</evidence>
<protein>
    <recommendedName>
        <fullName evidence="4">Fimbrial assembly protein</fullName>
    </recommendedName>
</protein>
<organism evidence="2 3">
    <name type="scientific">Parapedobacter deserti</name>
    <dbReference type="NCBI Taxonomy" id="1912957"/>
    <lineage>
        <taxon>Bacteria</taxon>
        <taxon>Pseudomonadati</taxon>
        <taxon>Bacteroidota</taxon>
        <taxon>Sphingobacteriia</taxon>
        <taxon>Sphingobacteriales</taxon>
        <taxon>Sphingobacteriaceae</taxon>
        <taxon>Parapedobacter</taxon>
    </lineage>
</organism>
<keyword evidence="1" id="KW-0472">Membrane</keyword>
<evidence type="ECO:0000313" key="2">
    <source>
        <dbReference type="EMBL" id="MFC3197339.1"/>
    </source>
</evidence>
<reference evidence="3" key="1">
    <citation type="journal article" date="2019" name="Int. J. Syst. Evol. Microbiol.">
        <title>The Global Catalogue of Microorganisms (GCM) 10K type strain sequencing project: providing services to taxonomists for standard genome sequencing and annotation.</title>
        <authorList>
            <consortium name="The Broad Institute Genomics Platform"/>
            <consortium name="The Broad Institute Genome Sequencing Center for Infectious Disease"/>
            <person name="Wu L."/>
            <person name="Ma J."/>
        </authorList>
    </citation>
    <scope>NUCLEOTIDE SEQUENCE [LARGE SCALE GENOMIC DNA]</scope>
    <source>
        <strain evidence="3">KCTC 52416</strain>
    </source>
</reference>
<keyword evidence="1" id="KW-1133">Transmembrane helix</keyword>
<keyword evidence="3" id="KW-1185">Reference proteome</keyword>
<gene>
    <name evidence="2" type="ORF">ACFOET_06920</name>
</gene>